<dbReference type="OrthoDB" id="1600564at2759"/>
<dbReference type="AlphaFoldDB" id="A0A1C7M4U1"/>
<reference evidence="2 3" key="1">
    <citation type="submission" date="2016-03" db="EMBL/GenBank/DDBJ databases">
        <title>Whole genome sequencing of Grifola frondosa 9006-11.</title>
        <authorList>
            <person name="Min B."/>
            <person name="Park H."/>
            <person name="Kim J.-G."/>
            <person name="Cho H."/>
            <person name="Oh Y.-L."/>
            <person name="Kong W.-S."/>
            <person name="Choi I.-G."/>
        </authorList>
    </citation>
    <scope>NUCLEOTIDE SEQUENCE [LARGE SCALE GENOMIC DNA]</scope>
    <source>
        <strain evidence="2 3">9006-11</strain>
    </source>
</reference>
<name>A0A1C7M4U1_GRIFR</name>
<comment type="caution">
    <text evidence="2">The sequence shown here is derived from an EMBL/GenBank/DDBJ whole genome shotgun (WGS) entry which is preliminary data.</text>
</comment>
<feature type="non-terminal residue" evidence="2">
    <location>
        <position position="1"/>
    </location>
</feature>
<dbReference type="GO" id="GO:0016788">
    <property type="term" value="F:hydrolase activity, acting on ester bonds"/>
    <property type="evidence" value="ECO:0007669"/>
    <property type="project" value="InterPro"/>
</dbReference>
<protein>
    <recommendedName>
        <fullName evidence="4">Carbohydrate esterase family 16 protein</fullName>
    </recommendedName>
</protein>
<dbReference type="Proteomes" id="UP000092993">
    <property type="component" value="Unassembled WGS sequence"/>
</dbReference>
<dbReference type="SUPFAM" id="SSF52266">
    <property type="entry name" value="SGNH hydrolase"/>
    <property type="match status" value="1"/>
</dbReference>
<keyword evidence="3" id="KW-1185">Reference proteome</keyword>
<dbReference type="OMA" id="HGHQNYS"/>
<accession>A0A1C7M4U1</accession>
<evidence type="ECO:0000313" key="2">
    <source>
        <dbReference type="EMBL" id="OBZ71416.1"/>
    </source>
</evidence>
<evidence type="ECO:0000256" key="1">
    <source>
        <dbReference type="ARBA" id="ARBA00022801"/>
    </source>
</evidence>
<evidence type="ECO:0000313" key="3">
    <source>
        <dbReference type="Proteomes" id="UP000092993"/>
    </source>
</evidence>
<dbReference type="PANTHER" id="PTHR45648:SF85">
    <property type="entry name" value="A, PUTATIVE (AFU_ORTHOLOGUE AFUA_2G10760)-RELATED"/>
    <property type="match status" value="1"/>
</dbReference>
<dbReference type="InterPro" id="IPR051058">
    <property type="entry name" value="GDSL_Est/Lipase"/>
</dbReference>
<organism evidence="2 3">
    <name type="scientific">Grifola frondosa</name>
    <name type="common">Maitake</name>
    <name type="synonym">Polyporus frondosus</name>
    <dbReference type="NCBI Taxonomy" id="5627"/>
    <lineage>
        <taxon>Eukaryota</taxon>
        <taxon>Fungi</taxon>
        <taxon>Dikarya</taxon>
        <taxon>Basidiomycota</taxon>
        <taxon>Agaricomycotina</taxon>
        <taxon>Agaricomycetes</taxon>
        <taxon>Polyporales</taxon>
        <taxon>Grifolaceae</taxon>
        <taxon>Grifola</taxon>
    </lineage>
</organism>
<dbReference type="InterPro" id="IPR036514">
    <property type="entry name" value="SGNH_hydro_sf"/>
</dbReference>
<dbReference type="PANTHER" id="PTHR45648">
    <property type="entry name" value="GDSL LIPASE/ACYLHYDROLASE FAMILY PROTEIN (AFU_ORTHOLOGUE AFUA_4G14700)"/>
    <property type="match status" value="1"/>
</dbReference>
<dbReference type="InterPro" id="IPR001087">
    <property type="entry name" value="GDSL"/>
</dbReference>
<dbReference type="CDD" id="cd01846">
    <property type="entry name" value="fatty_acyltransferase_like"/>
    <property type="match status" value="1"/>
</dbReference>
<sequence length="376" mass="41571">DLSRGLYIFAKLFAAGRRLGEDLASMIFPESVALSALVFSVSATAAPAVGVPTKFNWDATRYVYAFGDSYTFVEGTKGLATFSFIGDAFDFSFTPAELLEDEIVPKNTSSDGSNWVEFLTGCFEGKPSDCSPHQLWDFAFAGADIDKSLLPLHHNFTIDLVDEVKRWAAYAADVIPHPAHETLTAWWIGINDTGDTLNNATITDIHAFWETEMASFFSAVELAYDRNLRGTYLFINVPPEDRSPSHANTSWAATLAANIDDYNAVLDAHVQDFAATHSDMNVLTFDAHAWFNGVLDSPSQFGFTNITGFCECTDPGFFWYSECCWLLPLLSERGFTVLSDTGHPTEHVHRLLAQAIEEELRRASAVRINQLPRCGA</sequence>
<dbReference type="STRING" id="5627.A0A1C7M4U1"/>
<keyword evidence="1" id="KW-0378">Hydrolase</keyword>
<dbReference type="Gene3D" id="3.40.50.1110">
    <property type="entry name" value="SGNH hydrolase"/>
    <property type="match status" value="1"/>
</dbReference>
<gene>
    <name evidence="2" type="ORF">A0H81_08770</name>
</gene>
<dbReference type="EMBL" id="LUGG01000011">
    <property type="protein sequence ID" value="OBZ71416.1"/>
    <property type="molecule type" value="Genomic_DNA"/>
</dbReference>
<evidence type="ECO:0008006" key="4">
    <source>
        <dbReference type="Google" id="ProtNLM"/>
    </source>
</evidence>
<dbReference type="Pfam" id="PF00657">
    <property type="entry name" value="Lipase_GDSL"/>
    <property type="match status" value="1"/>
</dbReference>
<proteinExistence type="predicted"/>